<evidence type="ECO:0000259" key="11">
    <source>
        <dbReference type="PROSITE" id="PS51156"/>
    </source>
</evidence>
<keyword evidence="5" id="KW-0539">Nucleus</keyword>
<dbReference type="InterPro" id="IPR001005">
    <property type="entry name" value="SANT/Myb"/>
</dbReference>
<dbReference type="SUPFAM" id="SSF57903">
    <property type="entry name" value="FYVE/PHD zinc finger"/>
    <property type="match status" value="1"/>
</dbReference>
<dbReference type="GO" id="GO:0006355">
    <property type="term" value="P:regulation of DNA-templated transcription"/>
    <property type="evidence" value="ECO:0007669"/>
    <property type="project" value="InterPro"/>
</dbReference>
<dbReference type="InterPro" id="IPR043151">
    <property type="entry name" value="BAH_sf"/>
</dbReference>
<dbReference type="OMA" id="LSWRKYA"/>
<dbReference type="InterPro" id="IPR013088">
    <property type="entry name" value="Znf_NHR/GATA"/>
</dbReference>
<dbReference type="InterPro" id="IPR011011">
    <property type="entry name" value="Znf_FYVE_PHD"/>
</dbReference>
<dbReference type="PROSITE" id="PS50016">
    <property type="entry name" value="ZF_PHD_2"/>
    <property type="match status" value="1"/>
</dbReference>
<evidence type="ECO:0000259" key="12">
    <source>
        <dbReference type="PROSITE" id="PS51293"/>
    </source>
</evidence>
<dbReference type="InterPro" id="IPR013083">
    <property type="entry name" value="Znf_RING/FYVE/PHD"/>
</dbReference>
<dbReference type="InterPro" id="IPR009057">
    <property type="entry name" value="Homeodomain-like_sf"/>
</dbReference>
<feature type="domain" description="PHD-type" evidence="8">
    <location>
        <begin position="704"/>
        <end position="754"/>
    </location>
</feature>
<dbReference type="InterPro" id="IPR019787">
    <property type="entry name" value="Znf_PHD-finger"/>
</dbReference>
<dbReference type="SMART" id="SM00717">
    <property type="entry name" value="SANT"/>
    <property type="match status" value="1"/>
</dbReference>
<dbReference type="VEuPathDB" id="FungiDB:HMPREF1544_03752"/>
<keyword evidence="1" id="KW-0479">Metal-binding</keyword>
<dbReference type="InterPro" id="IPR000679">
    <property type="entry name" value="Znf_GATA"/>
</dbReference>
<dbReference type="GO" id="GO:0036205">
    <property type="term" value="P:histone catabolic process"/>
    <property type="evidence" value="ECO:0007669"/>
    <property type="project" value="TreeGrafter"/>
</dbReference>
<dbReference type="Gene3D" id="1.10.10.60">
    <property type="entry name" value="Homeodomain-like"/>
    <property type="match status" value="1"/>
</dbReference>
<reference evidence="15" key="1">
    <citation type="submission" date="2013-05" db="EMBL/GenBank/DDBJ databases">
        <title>The Genome sequence of Mucor circinelloides f. circinelloides 1006PhL.</title>
        <authorList>
            <consortium name="The Broad Institute Genomics Platform"/>
            <person name="Cuomo C."/>
            <person name="Earl A."/>
            <person name="Findley K."/>
            <person name="Lee S.C."/>
            <person name="Walker B."/>
            <person name="Young S."/>
            <person name="Zeng Q."/>
            <person name="Gargeya S."/>
            <person name="Fitzgerald M."/>
            <person name="Haas B."/>
            <person name="Abouelleil A."/>
            <person name="Allen A.W."/>
            <person name="Alvarado L."/>
            <person name="Arachchi H.M."/>
            <person name="Berlin A.M."/>
            <person name="Chapman S.B."/>
            <person name="Gainer-Dewar J."/>
            <person name="Goldberg J."/>
            <person name="Griggs A."/>
            <person name="Gujja S."/>
            <person name="Hansen M."/>
            <person name="Howarth C."/>
            <person name="Imamovic A."/>
            <person name="Ireland A."/>
            <person name="Larimer J."/>
            <person name="McCowan C."/>
            <person name="Murphy C."/>
            <person name="Pearson M."/>
            <person name="Poon T.W."/>
            <person name="Priest M."/>
            <person name="Roberts A."/>
            <person name="Saif S."/>
            <person name="Shea T."/>
            <person name="Sisk P."/>
            <person name="Sykes S."/>
            <person name="Wortman J."/>
            <person name="Nusbaum C."/>
            <person name="Birren B."/>
        </authorList>
    </citation>
    <scope>NUCLEOTIDE SEQUENCE [LARGE SCALE GENOMIC DNA]</scope>
    <source>
        <strain evidence="15">1006PhL</strain>
    </source>
</reference>
<evidence type="ECO:0000256" key="6">
    <source>
        <dbReference type="PROSITE-ProRule" id="PRU00094"/>
    </source>
</evidence>
<protein>
    <submittedName>
        <fullName evidence="14">Uncharacterized protein</fullName>
    </submittedName>
</protein>
<dbReference type="InterPro" id="IPR017884">
    <property type="entry name" value="SANT_dom"/>
</dbReference>
<evidence type="ECO:0000313" key="15">
    <source>
        <dbReference type="Proteomes" id="UP000014254"/>
    </source>
</evidence>
<dbReference type="SMART" id="SM00249">
    <property type="entry name" value="PHD"/>
    <property type="match status" value="2"/>
</dbReference>
<dbReference type="Pfam" id="PF13832">
    <property type="entry name" value="zf-HC5HC2H_2"/>
    <property type="match status" value="1"/>
</dbReference>
<dbReference type="Pfam" id="PF01426">
    <property type="entry name" value="BAH"/>
    <property type="match status" value="1"/>
</dbReference>
<dbReference type="Gene3D" id="2.30.30.490">
    <property type="match status" value="1"/>
</dbReference>
<dbReference type="FunFam" id="1.10.10.60:FF:000012">
    <property type="entry name" value="Metastasis-associated 1 family, member 3"/>
    <property type="match status" value="1"/>
</dbReference>
<organism evidence="14 15">
    <name type="scientific">Mucor circinelloides f. circinelloides (strain 1006PhL)</name>
    <name type="common">Mucormycosis agent</name>
    <name type="synonym">Calyptromyces circinelloides</name>
    <dbReference type="NCBI Taxonomy" id="1220926"/>
    <lineage>
        <taxon>Eukaryota</taxon>
        <taxon>Fungi</taxon>
        <taxon>Fungi incertae sedis</taxon>
        <taxon>Mucoromycota</taxon>
        <taxon>Mucoromycotina</taxon>
        <taxon>Mucoromycetes</taxon>
        <taxon>Mucorales</taxon>
        <taxon>Mucorineae</taxon>
        <taxon>Mucoraceae</taxon>
        <taxon>Mucor</taxon>
    </lineage>
</organism>
<dbReference type="eggNOG" id="KOG4329">
    <property type="taxonomic scope" value="Eukaryota"/>
</dbReference>
<dbReference type="GO" id="GO:0043565">
    <property type="term" value="F:sequence-specific DNA binding"/>
    <property type="evidence" value="ECO:0007669"/>
    <property type="project" value="InterPro"/>
</dbReference>
<dbReference type="PANTHER" id="PTHR47672">
    <property type="entry name" value="E3 UBIQUITIN-PROTEIN LIGASE SNT2"/>
    <property type="match status" value="1"/>
</dbReference>
<feature type="domain" description="SANT" evidence="12">
    <location>
        <begin position="492"/>
        <end position="543"/>
    </location>
</feature>
<dbReference type="eggNOG" id="KOG0955">
    <property type="taxonomic scope" value="Eukaryota"/>
</dbReference>
<dbReference type="Pfam" id="PF13831">
    <property type="entry name" value="PHD_2"/>
    <property type="match status" value="1"/>
</dbReference>
<dbReference type="GO" id="GO:0008270">
    <property type="term" value="F:zinc ion binding"/>
    <property type="evidence" value="ECO:0007669"/>
    <property type="project" value="UniProtKB-KW"/>
</dbReference>
<dbReference type="GO" id="GO:0003682">
    <property type="term" value="F:chromatin binding"/>
    <property type="evidence" value="ECO:0007669"/>
    <property type="project" value="InterPro"/>
</dbReference>
<feature type="domain" description="ELM2" evidence="11">
    <location>
        <begin position="272"/>
        <end position="487"/>
    </location>
</feature>
<keyword evidence="15" id="KW-1185">Reference proteome</keyword>
<evidence type="ECO:0000256" key="5">
    <source>
        <dbReference type="ARBA" id="ARBA00023242"/>
    </source>
</evidence>
<dbReference type="PANTHER" id="PTHR47672:SF1">
    <property type="entry name" value="E3 UBIQUITIN-PROTEIN LIGASE SNT2"/>
    <property type="match status" value="1"/>
</dbReference>
<dbReference type="AlphaFoldDB" id="S2K2G2"/>
<accession>S2K2G2</accession>
<evidence type="ECO:0000259" key="10">
    <source>
        <dbReference type="PROSITE" id="PS51038"/>
    </source>
</evidence>
<feature type="region of interest" description="Disordered" evidence="7">
    <location>
        <begin position="671"/>
        <end position="706"/>
    </location>
</feature>
<dbReference type="SUPFAM" id="SSF46689">
    <property type="entry name" value="Homeodomain-like"/>
    <property type="match status" value="1"/>
</dbReference>
<feature type="compositionally biased region" description="Polar residues" evidence="7">
    <location>
        <begin position="967"/>
        <end position="986"/>
    </location>
</feature>
<dbReference type="InterPro" id="IPR001025">
    <property type="entry name" value="BAH_dom"/>
</dbReference>
<dbReference type="InterPro" id="IPR001965">
    <property type="entry name" value="Znf_PHD"/>
</dbReference>
<dbReference type="Gene3D" id="3.30.50.10">
    <property type="entry name" value="Erythroid Transcription Factor GATA-1, subunit A"/>
    <property type="match status" value="1"/>
</dbReference>
<evidence type="ECO:0000256" key="4">
    <source>
        <dbReference type="ARBA" id="ARBA00023125"/>
    </source>
</evidence>
<dbReference type="SMART" id="SM00401">
    <property type="entry name" value="ZnF_GATA"/>
    <property type="match status" value="1"/>
</dbReference>
<dbReference type="SMART" id="SM00439">
    <property type="entry name" value="BAH"/>
    <property type="match status" value="1"/>
</dbReference>
<feature type="domain" description="BAH" evidence="10">
    <location>
        <begin position="10"/>
        <end position="126"/>
    </location>
</feature>
<dbReference type="InParanoid" id="S2K2G2"/>
<feature type="compositionally biased region" description="Basic residues" evidence="7">
    <location>
        <begin position="688"/>
        <end position="700"/>
    </location>
</feature>
<name>S2K2G2_MUCC1</name>
<evidence type="ECO:0000313" key="14">
    <source>
        <dbReference type="EMBL" id="EPB89383.1"/>
    </source>
</evidence>
<evidence type="ECO:0000256" key="7">
    <source>
        <dbReference type="SAM" id="MobiDB-lite"/>
    </source>
</evidence>
<dbReference type="Proteomes" id="UP000014254">
    <property type="component" value="Unassembled WGS sequence"/>
</dbReference>
<feature type="region of interest" description="Disordered" evidence="7">
    <location>
        <begin position="945"/>
        <end position="987"/>
    </location>
</feature>
<evidence type="ECO:0000259" key="8">
    <source>
        <dbReference type="PROSITE" id="PS50016"/>
    </source>
</evidence>
<proteinExistence type="predicted"/>
<dbReference type="FunCoup" id="S2K2G2">
    <property type="interactions" value="222"/>
</dbReference>
<feature type="domain" description="GATA-type" evidence="9">
    <location>
        <begin position="593"/>
        <end position="657"/>
    </location>
</feature>
<dbReference type="GO" id="GO:0048189">
    <property type="term" value="C:Lid2 complex"/>
    <property type="evidence" value="ECO:0007669"/>
    <property type="project" value="TreeGrafter"/>
</dbReference>
<dbReference type="OrthoDB" id="336088at2759"/>
<dbReference type="GO" id="GO:0004842">
    <property type="term" value="F:ubiquitin-protein transferase activity"/>
    <property type="evidence" value="ECO:0007669"/>
    <property type="project" value="TreeGrafter"/>
</dbReference>
<dbReference type="SUPFAM" id="SSF57716">
    <property type="entry name" value="Glucocorticoid receptor-like (DNA-binding domain)"/>
    <property type="match status" value="1"/>
</dbReference>
<dbReference type="PROSITE" id="PS51293">
    <property type="entry name" value="SANT"/>
    <property type="match status" value="1"/>
</dbReference>
<dbReference type="eggNOG" id="KOG0954">
    <property type="taxonomic scope" value="Eukaryota"/>
</dbReference>
<dbReference type="PROSITE" id="PS51038">
    <property type="entry name" value="BAH"/>
    <property type="match status" value="1"/>
</dbReference>
<dbReference type="CDD" id="cd00202">
    <property type="entry name" value="ZnF_GATA"/>
    <property type="match status" value="1"/>
</dbReference>
<dbReference type="STRING" id="1220926.S2K2G2"/>
<feature type="domain" description="PHD-type" evidence="13">
    <location>
        <begin position="762"/>
        <end position="882"/>
    </location>
</feature>
<dbReference type="PROSITE" id="PS50114">
    <property type="entry name" value="GATA_ZN_FINGER_2"/>
    <property type="match status" value="1"/>
</dbReference>
<sequence length="1018" mass="114134">MEAVFVSMVTNENKPDHVYLTPRNVHEPYRIGRVMEFCTSHKKDGQHVRIAFYERFKDISSRKSVDPWLLVATMYSDVLPVSSVQSKCTVIYKQDIKDAACYKIKEHHFYYDQLYNRDFGLLYDLVRCSFLKNLPLSLVEALKSSYEFVAVKQEDTADFTLERKACSVCPQESCQCTAPVECSVVTSTKPEPKRPVRVTRSRVKQKQRQTSLNAMKSGGSSSSNYNLKLSIDNEDQQANTLTMTNMWSFRYFDASITTFDILDINDSIFPRASTQIGDDYQVDVPAFKGPYYYPHHSSSTTTSTPDSVSVKEKSSTKKISQEISNIQAQTKDHGNQELTTAEFVSMFCENSNLNIDIHALGSIHNTETAESDALEDLKAIYDAKASTKSTRDQDIIAAEVLSSFSFSSDDDDSNLRPTRGTDSTVTAIYRPGILDETVVDQYMDSVKQLKHIPLPPHNSDLIDRALYELDKSGYDTEAAYNSMSKLSKEDFEHIAEWTQTEVDAFEQSIRSHGHDFNRAKAAVKTKSMADIVRYFYQWKKTERYEPVYSEWTNVHKPRKKFKDYPRNIERDKTAEKSHQDAEDITIVAKSLYSSRPYQCMNCSTTLSEVWRRSPYSLGKKEKVLSKVLCNDCGVYWLKNAKARPLSPKTRSAKISTNSGYKAAASTSVTSSSSIGSKRKEADSPVQIPKKRLKSSQKHAKPTTSSPCTICHSMTSPANSLYMCTSCGMSVHSSCYGDKDKTEQASWQCDPCQNKVNQVGSQNYECVLCYNTASNHQALKMTSGYNWAHVQCAVFIPEIKFVDPSILSPVEYIGCVNTARVEAICSFCGDKRGACVACPVCNKSTHVQCAINNNSRLAFEMVSYKQHQQNDPVMSAGLFGSHSASGIMVPQVICSDHCSVGRNLVGMDQLTANGSQESALSVFCRNYKSIPSDITPAMRRYLAFSPPASQSNEEKNNTKETPPPPPNASSAGTSGQSRKSQTSNSCSRCRAKFSPIWWNADSSPYCIKKVCQRCHHKEK</sequence>
<keyword evidence="3" id="KW-0862">Zinc</keyword>
<dbReference type="PROSITE" id="PS51156">
    <property type="entry name" value="ELM2"/>
    <property type="match status" value="1"/>
</dbReference>
<evidence type="ECO:0000256" key="3">
    <source>
        <dbReference type="ARBA" id="ARBA00022833"/>
    </source>
</evidence>
<dbReference type="InterPro" id="IPR000949">
    <property type="entry name" value="ELM2_dom"/>
</dbReference>
<dbReference type="EMBL" id="KE123935">
    <property type="protein sequence ID" value="EPB89383.1"/>
    <property type="molecule type" value="Genomic_DNA"/>
</dbReference>
<evidence type="ECO:0000256" key="2">
    <source>
        <dbReference type="ARBA" id="ARBA00022771"/>
    </source>
</evidence>
<keyword evidence="4" id="KW-0238">DNA-binding</keyword>
<dbReference type="Gene3D" id="3.30.40.10">
    <property type="entry name" value="Zinc/RING finger domain, C3HC4 (zinc finger)"/>
    <property type="match status" value="1"/>
</dbReference>
<evidence type="ECO:0000259" key="13">
    <source>
        <dbReference type="PROSITE" id="PS51805"/>
    </source>
</evidence>
<dbReference type="PROSITE" id="PS51805">
    <property type="entry name" value="EPHD"/>
    <property type="match status" value="1"/>
</dbReference>
<keyword evidence="2 6" id="KW-0863">Zinc-finger</keyword>
<evidence type="ECO:0000256" key="1">
    <source>
        <dbReference type="ARBA" id="ARBA00022723"/>
    </source>
</evidence>
<dbReference type="InterPro" id="IPR029617">
    <property type="entry name" value="Snt2"/>
</dbReference>
<gene>
    <name evidence="14" type="ORF">HMPREF1544_03752</name>
</gene>
<evidence type="ECO:0000259" key="9">
    <source>
        <dbReference type="PROSITE" id="PS50114"/>
    </source>
</evidence>
<dbReference type="InterPro" id="IPR034732">
    <property type="entry name" value="EPHD"/>
</dbReference>